<keyword evidence="2" id="KW-1185">Reference proteome</keyword>
<organism evidence="1 2">
    <name type="scientific">Pocillopora damicornis</name>
    <name type="common">Cauliflower coral</name>
    <name type="synonym">Millepora damicornis</name>
    <dbReference type="NCBI Taxonomy" id="46731"/>
    <lineage>
        <taxon>Eukaryota</taxon>
        <taxon>Metazoa</taxon>
        <taxon>Cnidaria</taxon>
        <taxon>Anthozoa</taxon>
        <taxon>Hexacorallia</taxon>
        <taxon>Scleractinia</taxon>
        <taxon>Astrocoeniina</taxon>
        <taxon>Pocilloporidae</taxon>
        <taxon>Pocillopora</taxon>
    </lineage>
</organism>
<proteinExistence type="predicted"/>
<sequence>MVKYRVEKNGGYTRWVKAFFSFTSEKKLDTGDSKVTEMRFAKERNYVPPPSKFRATRRMAICSVIEEEDTGNGMALADFRRHLVVCHTLKKRPS</sequence>
<protein>
    <submittedName>
        <fullName evidence="1">Uncharacterized protein</fullName>
    </submittedName>
</protein>
<accession>A0A3M6UPT2</accession>
<name>A0A3M6UPT2_POCDA</name>
<comment type="caution">
    <text evidence="1">The sequence shown here is derived from an EMBL/GenBank/DDBJ whole genome shotgun (WGS) entry which is preliminary data.</text>
</comment>
<evidence type="ECO:0000313" key="2">
    <source>
        <dbReference type="Proteomes" id="UP000275408"/>
    </source>
</evidence>
<reference evidence="1 2" key="1">
    <citation type="journal article" date="2018" name="Sci. Rep.">
        <title>Comparative analysis of the Pocillopora damicornis genome highlights role of immune system in coral evolution.</title>
        <authorList>
            <person name="Cunning R."/>
            <person name="Bay R.A."/>
            <person name="Gillette P."/>
            <person name="Baker A.C."/>
            <person name="Traylor-Knowles N."/>
        </authorList>
    </citation>
    <scope>NUCLEOTIDE SEQUENCE [LARGE SCALE GENOMIC DNA]</scope>
    <source>
        <strain evidence="1">RSMAS</strain>
        <tissue evidence="1">Whole animal</tissue>
    </source>
</reference>
<gene>
    <name evidence="1" type="ORF">pdam_00018735</name>
</gene>
<dbReference type="Proteomes" id="UP000275408">
    <property type="component" value="Unassembled WGS sequence"/>
</dbReference>
<dbReference type="EMBL" id="RCHS01001025">
    <property type="protein sequence ID" value="RMX55686.1"/>
    <property type="molecule type" value="Genomic_DNA"/>
</dbReference>
<dbReference type="AlphaFoldDB" id="A0A3M6UPT2"/>
<evidence type="ECO:0000313" key="1">
    <source>
        <dbReference type="EMBL" id="RMX55686.1"/>
    </source>
</evidence>